<reference evidence="9" key="2">
    <citation type="submission" date="2021-01" db="EMBL/GenBank/DDBJ databases">
        <authorList>
            <person name="Mieszkin S."/>
            <person name="Pouder E."/>
            <person name="Alain K."/>
        </authorList>
    </citation>
    <scope>NUCLEOTIDE SEQUENCE</scope>
    <source>
        <strain evidence="9">HW T2.11</strain>
    </source>
</reference>
<sequence length="319" mass="34213">MTHYLLRRCATLVAALFFASIIIFIVLQILPGDPALVILGPDAQADTLKALRHQLGLDLPVWLRYLHWIGGVLTGHLGRSTAYDSSIANLILQRIAVTVPLAIFAMLLASLLAIPVGAWAAARRGAVDGSIMAVTQIGIAVPDFWLALLLILIFAVHVTWFPAGGFPGWWHGTGAALKALVLPVVALAVPQAAILARVTRGAVLDVGLRDYLRTARAKGLREGAILWRHAMPNALIPVTTLMGLQFSFLLAGTIIIENVFTLPGLGSLLFQAIGQRDLILVQDLVLLFAGLVILINFLVDVLNAVIDPRLAQNLGQGLQ</sequence>
<keyword evidence="3" id="KW-1003">Cell membrane</keyword>
<keyword evidence="4 7" id="KW-0812">Transmembrane</keyword>
<accession>A0A964DXR0</accession>
<keyword evidence="10" id="KW-1185">Reference proteome</keyword>
<evidence type="ECO:0000313" key="9">
    <source>
        <dbReference type="EMBL" id="MCB8873978.1"/>
    </source>
</evidence>
<dbReference type="PANTHER" id="PTHR43163">
    <property type="entry name" value="DIPEPTIDE TRANSPORT SYSTEM PERMEASE PROTEIN DPPB-RELATED"/>
    <property type="match status" value="1"/>
</dbReference>
<dbReference type="CDD" id="cd06261">
    <property type="entry name" value="TM_PBP2"/>
    <property type="match status" value="1"/>
</dbReference>
<keyword evidence="6 7" id="KW-0472">Membrane</keyword>
<dbReference type="Proteomes" id="UP000708298">
    <property type="component" value="Unassembled WGS sequence"/>
</dbReference>
<dbReference type="PANTHER" id="PTHR43163:SF6">
    <property type="entry name" value="DIPEPTIDE TRANSPORT SYSTEM PERMEASE PROTEIN DPPB-RELATED"/>
    <property type="match status" value="1"/>
</dbReference>
<name>A0A964DXR0_9PROT</name>
<evidence type="ECO:0000256" key="3">
    <source>
        <dbReference type="ARBA" id="ARBA00022475"/>
    </source>
</evidence>
<proteinExistence type="inferred from homology"/>
<dbReference type="RefSeq" id="WP_227319636.1">
    <property type="nucleotide sequence ID" value="NZ_JAESVB010000001.1"/>
</dbReference>
<feature type="transmembrane region" description="Helical" evidence="7">
    <location>
        <begin position="143"/>
        <end position="163"/>
    </location>
</feature>
<dbReference type="PROSITE" id="PS50928">
    <property type="entry name" value="ABC_TM1"/>
    <property type="match status" value="1"/>
</dbReference>
<evidence type="ECO:0000256" key="5">
    <source>
        <dbReference type="ARBA" id="ARBA00022989"/>
    </source>
</evidence>
<dbReference type="Pfam" id="PF00528">
    <property type="entry name" value="BPD_transp_1"/>
    <property type="match status" value="1"/>
</dbReference>
<dbReference type="GO" id="GO:0071916">
    <property type="term" value="F:dipeptide transmembrane transporter activity"/>
    <property type="evidence" value="ECO:0007669"/>
    <property type="project" value="TreeGrafter"/>
</dbReference>
<keyword evidence="2 7" id="KW-0813">Transport</keyword>
<feature type="transmembrane region" description="Helical" evidence="7">
    <location>
        <begin position="284"/>
        <end position="306"/>
    </location>
</feature>
<feature type="domain" description="ABC transmembrane type-1" evidence="8">
    <location>
        <begin position="95"/>
        <end position="303"/>
    </location>
</feature>
<dbReference type="AlphaFoldDB" id="A0A964DXR0"/>
<feature type="transmembrane region" description="Helical" evidence="7">
    <location>
        <begin position="12"/>
        <end position="30"/>
    </location>
</feature>
<feature type="transmembrane region" description="Helical" evidence="7">
    <location>
        <begin position="169"/>
        <end position="190"/>
    </location>
</feature>
<dbReference type="EMBL" id="JAESVB010000001">
    <property type="protein sequence ID" value="MCB8873978.1"/>
    <property type="molecule type" value="Genomic_DNA"/>
</dbReference>
<evidence type="ECO:0000256" key="6">
    <source>
        <dbReference type="ARBA" id="ARBA00023136"/>
    </source>
</evidence>
<evidence type="ECO:0000256" key="7">
    <source>
        <dbReference type="RuleBase" id="RU363032"/>
    </source>
</evidence>
<dbReference type="Pfam" id="PF19300">
    <property type="entry name" value="BPD_transp_1_N"/>
    <property type="match status" value="1"/>
</dbReference>
<organism evidence="9 10">
    <name type="scientific">Acidisoma silvae</name>
    <dbReference type="NCBI Taxonomy" id="2802396"/>
    <lineage>
        <taxon>Bacteria</taxon>
        <taxon>Pseudomonadati</taxon>
        <taxon>Pseudomonadota</taxon>
        <taxon>Alphaproteobacteria</taxon>
        <taxon>Acetobacterales</taxon>
        <taxon>Acidocellaceae</taxon>
        <taxon>Acidisoma</taxon>
    </lineage>
</organism>
<dbReference type="Gene3D" id="1.10.3720.10">
    <property type="entry name" value="MetI-like"/>
    <property type="match status" value="1"/>
</dbReference>
<evidence type="ECO:0000256" key="4">
    <source>
        <dbReference type="ARBA" id="ARBA00022692"/>
    </source>
</evidence>
<comment type="similarity">
    <text evidence="7">Belongs to the binding-protein-dependent transport system permease family.</text>
</comment>
<comment type="subcellular location">
    <subcellularLocation>
        <location evidence="1 7">Cell membrane</location>
        <topology evidence="1 7">Multi-pass membrane protein</topology>
    </subcellularLocation>
</comment>
<evidence type="ECO:0000313" key="10">
    <source>
        <dbReference type="Proteomes" id="UP000708298"/>
    </source>
</evidence>
<evidence type="ECO:0000256" key="1">
    <source>
        <dbReference type="ARBA" id="ARBA00004651"/>
    </source>
</evidence>
<dbReference type="InterPro" id="IPR035906">
    <property type="entry name" value="MetI-like_sf"/>
</dbReference>
<keyword evidence="5 7" id="KW-1133">Transmembrane helix</keyword>
<reference evidence="9" key="1">
    <citation type="journal article" date="2021" name="Microorganisms">
        <title>Acidisoma silvae sp. nov. and Acidisomacellulosilytica sp. nov., Two Acidophilic Bacteria Isolated from Decaying Wood, Hydrolyzing Cellulose and Producing Poly-3-hydroxybutyrate.</title>
        <authorList>
            <person name="Mieszkin S."/>
            <person name="Pouder E."/>
            <person name="Uroz S."/>
            <person name="Simon-Colin C."/>
            <person name="Alain K."/>
        </authorList>
    </citation>
    <scope>NUCLEOTIDE SEQUENCE</scope>
    <source>
        <strain evidence="9">HW T2.11</strain>
    </source>
</reference>
<gene>
    <name evidence="9" type="ORF">ASILVAE211_02200</name>
</gene>
<dbReference type="SUPFAM" id="SSF161098">
    <property type="entry name" value="MetI-like"/>
    <property type="match status" value="1"/>
</dbReference>
<feature type="transmembrane region" description="Helical" evidence="7">
    <location>
        <begin position="101"/>
        <end position="122"/>
    </location>
</feature>
<dbReference type="InterPro" id="IPR000515">
    <property type="entry name" value="MetI-like"/>
</dbReference>
<comment type="caution">
    <text evidence="9">The sequence shown here is derived from an EMBL/GenBank/DDBJ whole genome shotgun (WGS) entry which is preliminary data.</text>
</comment>
<evidence type="ECO:0000259" key="8">
    <source>
        <dbReference type="PROSITE" id="PS50928"/>
    </source>
</evidence>
<dbReference type="InterPro" id="IPR045621">
    <property type="entry name" value="BPD_transp_1_N"/>
</dbReference>
<evidence type="ECO:0000256" key="2">
    <source>
        <dbReference type="ARBA" id="ARBA00022448"/>
    </source>
</evidence>
<protein>
    <submittedName>
        <fullName evidence="9">ABC transporter permease</fullName>
    </submittedName>
</protein>
<feature type="transmembrane region" description="Helical" evidence="7">
    <location>
        <begin position="234"/>
        <end position="256"/>
    </location>
</feature>
<dbReference type="GO" id="GO:0005886">
    <property type="term" value="C:plasma membrane"/>
    <property type="evidence" value="ECO:0007669"/>
    <property type="project" value="UniProtKB-SubCell"/>
</dbReference>